<feature type="transmembrane region" description="Helical" evidence="3">
    <location>
        <begin position="12"/>
        <end position="32"/>
    </location>
</feature>
<gene>
    <name evidence="4" type="ORF">FAB82_24715</name>
</gene>
<dbReference type="Proteomes" id="UP000308760">
    <property type="component" value="Unassembled WGS sequence"/>
</dbReference>
<reference evidence="4 5" key="2">
    <citation type="submission" date="2019-05" db="EMBL/GenBank/DDBJ databases">
        <title>Glycomyces buryatensis sp. nov.</title>
        <authorList>
            <person name="Nikitina E."/>
        </authorList>
    </citation>
    <scope>NUCLEOTIDE SEQUENCE [LARGE SCALE GENOMIC DNA]</scope>
    <source>
        <strain evidence="4 5">18</strain>
    </source>
</reference>
<dbReference type="InterPro" id="IPR010126">
    <property type="entry name" value="Esterase_phb"/>
</dbReference>
<dbReference type="RefSeq" id="WP_136537235.1">
    <property type="nucleotide sequence ID" value="NZ_STGY01000082.1"/>
</dbReference>
<evidence type="ECO:0000256" key="3">
    <source>
        <dbReference type="SAM" id="Phobius"/>
    </source>
</evidence>
<dbReference type="InterPro" id="IPR029058">
    <property type="entry name" value="AB_hydrolase_fold"/>
</dbReference>
<dbReference type="Pfam" id="PF10503">
    <property type="entry name" value="Esterase_PHB"/>
    <property type="match status" value="1"/>
</dbReference>
<protein>
    <submittedName>
        <fullName evidence="4">PHB depolymerase family esterase</fullName>
    </submittedName>
</protein>
<dbReference type="Gene3D" id="3.40.50.1820">
    <property type="entry name" value="alpha/beta hydrolase"/>
    <property type="match status" value="1"/>
</dbReference>
<sequence>MLTLSRPDLRRVLAAAAAAVFVIAGAFIAFAMPDRADAEANAATVAQQVPTGELTEVTDFGENPSNIQMYIYVPENVAPNPAIVVGVHWCTGSGPDFFNGTEYRYLADELGFIVVYPSVTRESKCWDVASPEALTRDGGSDPVGIKSMVDWTVENYDADTERIFATGASSGGMMTNVLLANYPDVFEAGAAFAGVPYTCFATDNGSEWNNDCSSGNIDRTPEEWGDAVRANNPDYTGPWPRMQTWHGTQDTVLAYPNFNEQIEQWTNVHGFTQTPENTDYPQEGWTRTFYGDAEEYGVVEAISVETDHNVLTAGMADYVMEFFGLTGAE</sequence>
<keyword evidence="1" id="KW-0732">Signal</keyword>
<evidence type="ECO:0000313" key="5">
    <source>
        <dbReference type="Proteomes" id="UP000308760"/>
    </source>
</evidence>
<dbReference type="PANTHER" id="PTHR43037">
    <property type="entry name" value="UNNAMED PRODUCT-RELATED"/>
    <property type="match status" value="1"/>
</dbReference>
<keyword evidence="5" id="KW-1185">Reference proteome</keyword>
<reference evidence="5" key="1">
    <citation type="submission" date="2019-04" db="EMBL/GenBank/DDBJ databases">
        <title>Nocardioides xinjiangensis sp. nov.</title>
        <authorList>
            <person name="Liu S."/>
        </authorList>
    </citation>
    <scope>NUCLEOTIDE SEQUENCE [LARGE SCALE GENOMIC DNA]</scope>
    <source>
        <strain evidence="5">18</strain>
    </source>
</reference>
<dbReference type="GO" id="GO:0005576">
    <property type="term" value="C:extracellular region"/>
    <property type="evidence" value="ECO:0007669"/>
    <property type="project" value="InterPro"/>
</dbReference>
<evidence type="ECO:0000313" key="4">
    <source>
        <dbReference type="EMBL" id="THV33902.1"/>
    </source>
</evidence>
<keyword evidence="3" id="KW-0472">Membrane</keyword>
<evidence type="ECO:0000256" key="2">
    <source>
        <dbReference type="ARBA" id="ARBA00022801"/>
    </source>
</evidence>
<name>A0A4S8PVR5_9ACTN</name>
<organism evidence="4 5">
    <name type="scientific">Glycomyces buryatensis</name>
    <dbReference type="NCBI Taxonomy" id="2570927"/>
    <lineage>
        <taxon>Bacteria</taxon>
        <taxon>Bacillati</taxon>
        <taxon>Actinomycetota</taxon>
        <taxon>Actinomycetes</taxon>
        <taxon>Glycomycetales</taxon>
        <taxon>Glycomycetaceae</taxon>
        <taxon>Glycomyces</taxon>
    </lineage>
</organism>
<dbReference type="PANTHER" id="PTHR43037:SF5">
    <property type="entry name" value="FERULOYL ESTERASE"/>
    <property type="match status" value="1"/>
</dbReference>
<accession>A0A4S8PVR5</accession>
<keyword evidence="3" id="KW-1133">Transmembrane helix</keyword>
<dbReference type="GO" id="GO:0016787">
    <property type="term" value="F:hydrolase activity"/>
    <property type="evidence" value="ECO:0007669"/>
    <property type="project" value="UniProtKB-KW"/>
</dbReference>
<dbReference type="EMBL" id="STGY01000082">
    <property type="protein sequence ID" value="THV33902.1"/>
    <property type="molecule type" value="Genomic_DNA"/>
</dbReference>
<keyword evidence="2" id="KW-0378">Hydrolase</keyword>
<dbReference type="NCBIfam" id="TIGR01840">
    <property type="entry name" value="esterase_phb"/>
    <property type="match status" value="1"/>
</dbReference>
<dbReference type="InterPro" id="IPR050955">
    <property type="entry name" value="Plant_Biomass_Hydrol_Est"/>
</dbReference>
<dbReference type="AlphaFoldDB" id="A0A4S8PVR5"/>
<dbReference type="SUPFAM" id="SSF53474">
    <property type="entry name" value="alpha/beta-Hydrolases"/>
    <property type="match status" value="2"/>
</dbReference>
<evidence type="ECO:0000256" key="1">
    <source>
        <dbReference type="ARBA" id="ARBA00022729"/>
    </source>
</evidence>
<keyword evidence="3" id="KW-0812">Transmembrane</keyword>
<proteinExistence type="predicted"/>
<dbReference type="OrthoDB" id="9767239at2"/>
<comment type="caution">
    <text evidence="4">The sequence shown here is derived from an EMBL/GenBank/DDBJ whole genome shotgun (WGS) entry which is preliminary data.</text>
</comment>